<dbReference type="EMBL" id="OZ035836">
    <property type="protein sequence ID" value="CAL1579350.1"/>
    <property type="molecule type" value="Genomic_DNA"/>
</dbReference>
<reference evidence="1 2" key="1">
    <citation type="submission" date="2024-04" db="EMBL/GenBank/DDBJ databases">
        <authorList>
            <person name="Waldvogel A.-M."/>
            <person name="Schoenle A."/>
        </authorList>
    </citation>
    <scope>NUCLEOTIDE SEQUENCE [LARGE SCALE GENOMIC DNA]</scope>
</reference>
<organism evidence="1 2">
    <name type="scientific">Knipowitschia caucasica</name>
    <name type="common">Caucasian dwarf goby</name>
    <name type="synonym">Pomatoschistus caucasicus</name>
    <dbReference type="NCBI Taxonomy" id="637954"/>
    <lineage>
        <taxon>Eukaryota</taxon>
        <taxon>Metazoa</taxon>
        <taxon>Chordata</taxon>
        <taxon>Craniata</taxon>
        <taxon>Vertebrata</taxon>
        <taxon>Euteleostomi</taxon>
        <taxon>Actinopterygii</taxon>
        <taxon>Neopterygii</taxon>
        <taxon>Teleostei</taxon>
        <taxon>Neoteleostei</taxon>
        <taxon>Acanthomorphata</taxon>
        <taxon>Gobiaria</taxon>
        <taxon>Gobiiformes</taxon>
        <taxon>Gobioidei</taxon>
        <taxon>Gobiidae</taxon>
        <taxon>Gobiinae</taxon>
        <taxon>Knipowitschia</taxon>
    </lineage>
</organism>
<dbReference type="Proteomes" id="UP001497482">
    <property type="component" value="Chromosome 14"/>
</dbReference>
<gene>
    <name evidence="1" type="ORF">KC01_LOCUS10412</name>
</gene>
<accession>A0AAV2JPA6</accession>
<evidence type="ECO:0000313" key="1">
    <source>
        <dbReference type="EMBL" id="CAL1579350.1"/>
    </source>
</evidence>
<proteinExistence type="predicted"/>
<dbReference type="AlphaFoldDB" id="A0AAV2JPA6"/>
<protein>
    <submittedName>
        <fullName evidence="1">Uncharacterized protein</fullName>
    </submittedName>
</protein>
<keyword evidence="2" id="KW-1185">Reference proteome</keyword>
<name>A0AAV2JPA6_KNICA</name>
<evidence type="ECO:0000313" key="2">
    <source>
        <dbReference type="Proteomes" id="UP001497482"/>
    </source>
</evidence>
<sequence length="78" mass="8329">MATANASSANSCNLGGIMTRSNPIKILHAGSEWGVWSLHAAAQTDDLCFYKEVSFAWPSSPQPALSLSLSTLSSLFRQ</sequence>